<reference evidence="2" key="1">
    <citation type="submission" date="2023-05" db="EMBL/GenBank/DDBJ databases">
        <title>Nepenthes gracilis genome sequencing.</title>
        <authorList>
            <person name="Fukushima K."/>
        </authorList>
    </citation>
    <scope>NUCLEOTIDE SEQUENCE</scope>
    <source>
        <strain evidence="2">SING2019-196</strain>
    </source>
</reference>
<comment type="caution">
    <text evidence="2">The sequence shown here is derived from an EMBL/GenBank/DDBJ whole genome shotgun (WGS) entry which is preliminary data.</text>
</comment>
<dbReference type="AlphaFoldDB" id="A0AAD3SCH7"/>
<feature type="region of interest" description="Disordered" evidence="1">
    <location>
        <begin position="50"/>
        <end position="101"/>
    </location>
</feature>
<evidence type="ECO:0000313" key="3">
    <source>
        <dbReference type="Proteomes" id="UP001279734"/>
    </source>
</evidence>
<evidence type="ECO:0000256" key="1">
    <source>
        <dbReference type="SAM" id="MobiDB-lite"/>
    </source>
</evidence>
<gene>
    <name evidence="2" type="ORF">Nepgr_010455</name>
</gene>
<keyword evidence="3" id="KW-1185">Reference proteome</keyword>
<dbReference type="Proteomes" id="UP001279734">
    <property type="component" value="Unassembled WGS sequence"/>
</dbReference>
<sequence>MEINIPHPARADESQAQPTPTIMDQCGSINHPMPRTGKVEQPAIKRMGLLPGQIHQHRIRKSSSIKDHSRGSSQIGPMGSVTKDHHPLQPKEMLEQQQQTN</sequence>
<name>A0AAD3SCH7_NEPGR</name>
<feature type="compositionally biased region" description="Basic and acidic residues" evidence="1">
    <location>
        <begin position="82"/>
        <end position="94"/>
    </location>
</feature>
<organism evidence="2 3">
    <name type="scientific">Nepenthes gracilis</name>
    <name type="common">Slender pitcher plant</name>
    <dbReference type="NCBI Taxonomy" id="150966"/>
    <lineage>
        <taxon>Eukaryota</taxon>
        <taxon>Viridiplantae</taxon>
        <taxon>Streptophyta</taxon>
        <taxon>Embryophyta</taxon>
        <taxon>Tracheophyta</taxon>
        <taxon>Spermatophyta</taxon>
        <taxon>Magnoliopsida</taxon>
        <taxon>eudicotyledons</taxon>
        <taxon>Gunneridae</taxon>
        <taxon>Pentapetalae</taxon>
        <taxon>Caryophyllales</taxon>
        <taxon>Nepenthaceae</taxon>
        <taxon>Nepenthes</taxon>
    </lineage>
</organism>
<evidence type="ECO:0000313" key="2">
    <source>
        <dbReference type="EMBL" id="GMH08615.1"/>
    </source>
</evidence>
<dbReference type="EMBL" id="BSYO01000008">
    <property type="protein sequence ID" value="GMH08615.1"/>
    <property type="molecule type" value="Genomic_DNA"/>
</dbReference>
<feature type="region of interest" description="Disordered" evidence="1">
    <location>
        <begin position="1"/>
        <end position="36"/>
    </location>
</feature>
<protein>
    <submittedName>
        <fullName evidence="2">Uncharacterized protein</fullName>
    </submittedName>
</protein>
<accession>A0AAD3SCH7</accession>
<proteinExistence type="predicted"/>